<name>A0A238YGR8_9FLAO</name>
<evidence type="ECO:0000259" key="2">
    <source>
        <dbReference type="Pfam" id="PF06580"/>
    </source>
</evidence>
<dbReference type="Proteomes" id="UP000198379">
    <property type="component" value="Unassembled WGS sequence"/>
</dbReference>
<evidence type="ECO:0000313" key="3">
    <source>
        <dbReference type="EMBL" id="SNR70270.1"/>
    </source>
</evidence>
<accession>A0A238YGR8</accession>
<dbReference type="OrthoDB" id="9809908at2"/>
<reference evidence="3 4" key="1">
    <citation type="submission" date="2017-06" db="EMBL/GenBank/DDBJ databases">
        <authorList>
            <person name="Kim H.J."/>
            <person name="Triplett B.A."/>
        </authorList>
    </citation>
    <scope>NUCLEOTIDE SEQUENCE [LARGE SCALE GENOMIC DNA]</scope>
    <source>
        <strain evidence="3 4">DSM 25597</strain>
    </source>
</reference>
<dbReference type="InterPro" id="IPR050640">
    <property type="entry name" value="Bact_2-comp_sensor_kinase"/>
</dbReference>
<protein>
    <submittedName>
        <fullName evidence="3">GHKL domain-containing protein</fullName>
    </submittedName>
</protein>
<keyword evidence="1" id="KW-0812">Transmembrane</keyword>
<dbReference type="PANTHER" id="PTHR34220:SF7">
    <property type="entry name" value="SENSOR HISTIDINE KINASE YPDA"/>
    <property type="match status" value="1"/>
</dbReference>
<keyword evidence="1" id="KW-0472">Membrane</keyword>
<gene>
    <name evidence="3" type="ORF">SAMN06265376_10253</name>
</gene>
<dbReference type="GO" id="GO:0000155">
    <property type="term" value="F:phosphorelay sensor kinase activity"/>
    <property type="evidence" value="ECO:0007669"/>
    <property type="project" value="InterPro"/>
</dbReference>
<proteinExistence type="predicted"/>
<dbReference type="InterPro" id="IPR036890">
    <property type="entry name" value="HATPase_C_sf"/>
</dbReference>
<feature type="domain" description="Signal transduction histidine kinase internal region" evidence="2">
    <location>
        <begin position="134"/>
        <end position="212"/>
    </location>
</feature>
<feature type="transmembrane region" description="Helical" evidence="1">
    <location>
        <begin position="100"/>
        <end position="121"/>
    </location>
</feature>
<evidence type="ECO:0000256" key="1">
    <source>
        <dbReference type="SAM" id="Phobius"/>
    </source>
</evidence>
<keyword evidence="1" id="KW-1133">Transmembrane helix</keyword>
<dbReference type="InterPro" id="IPR010559">
    <property type="entry name" value="Sig_transdc_His_kin_internal"/>
</dbReference>
<dbReference type="EMBL" id="FZNY01000002">
    <property type="protein sequence ID" value="SNR70270.1"/>
    <property type="molecule type" value="Genomic_DNA"/>
</dbReference>
<dbReference type="GO" id="GO:0016020">
    <property type="term" value="C:membrane"/>
    <property type="evidence" value="ECO:0007669"/>
    <property type="project" value="InterPro"/>
</dbReference>
<feature type="transmembrane region" description="Helical" evidence="1">
    <location>
        <begin position="12"/>
        <end position="30"/>
    </location>
</feature>
<organism evidence="3 4">
    <name type="scientific">Dokdonia pacifica</name>
    <dbReference type="NCBI Taxonomy" id="1627892"/>
    <lineage>
        <taxon>Bacteria</taxon>
        <taxon>Pseudomonadati</taxon>
        <taxon>Bacteroidota</taxon>
        <taxon>Flavobacteriia</taxon>
        <taxon>Flavobacteriales</taxon>
        <taxon>Flavobacteriaceae</taxon>
        <taxon>Dokdonia</taxon>
    </lineage>
</organism>
<feature type="transmembrane region" description="Helical" evidence="1">
    <location>
        <begin position="36"/>
        <end position="56"/>
    </location>
</feature>
<dbReference type="AlphaFoldDB" id="A0A238YGR8"/>
<feature type="transmembrane region" description="Helical" evidence="1">
    <location>
        <begin position="68"/>
        <end position="88"/>
    </location>
</feature>
<dbReference type="PANTHER" id="PTHR34220">
    <property type="entry name" value="SENSOR HISTIDINE KINASE YPDA"/>
    <property type="match status" value="1"/>
</dbReference>
<dbReference type="Gene3D" id="3.30.565.10">
    <property type="entry name" value="Histidine kinase-like ATPase, C-terminal domain"/>
    <property type="match status" value="1"/>
</dbReference>
<sequence>MSKFDRLIDNKLIQNLFVWLFFYVILLITIQDGARALTSIYVILLLAPAVYINNLYILPFFRKKPSIFFLLFSANSIVFTAISVYLIVKNTTGETLQLGMFVNFLGIMILALLFASSLKIARDSFTRRQQEKDAELKLLKGQLNPHFLFNTLNNLYGLSVIKSDKLPELMLKLSDLLRYSLYETKDVYVPLEKEIQYLENYISLEKIRLEEKTDILFSKTGEISTQKIAPMLFIVFVENAFKHLETSTDIKENVSVSIRQENNKLYFKCQNTIGKMDVLHENLEKGKNGIGLQNVKKRLALMYPDQHTLTIEKKEGIYSVNLILEV</sequence>
<dbReference type="RefSeq" id="WP_089370840.1">
    <property type="nucleotide sequence ID" value="NZ_BMEP01000001.1"/>
</dbReference>
<evidence type="ECO:0000313" key="4">
    <source>
        <dbReference type="Proteomes" id="UP000198379"/>
    </source>
</evidence>
<dbReference type="Pfam" id="PF06580">
    <property type="entry name" value="His_kinase"/>
    <property type="match status" value="1"/>
</dbReference>
<keyword evidence="4" id="KW-1185">Reference proteome</keyword>